<evidence type="ECO:0000256" key="8">
    <source>
        <dbReference type="ARBA" id="ARBA00023125"/>
    </source>
</evidence>
<dbReference type="SMART" id="SM00982">
    <property type="entry name" value="TRCF"/>
    <property type="match status" value="1"/>
</dbReference>
<dbReference type="Pfam" id="PF00270">
    <property type="entry name" value="DEAD"/>
    <property type="match status" value="1"/>
</dbReference>
<evidence type="ECO:0000256" key="4">
    <source>
        <dbReference type="ARBA" id="ARBA00022763"/>
    </source>
</evidence>
<dbReference type="Pfam" id="PF03461">
    <property type="entry name" value="TRCF"/>
    <property type="match status" value="1"/>
</dbReference>
<proteinExistence type="inferred from homology"/>
<evidence type="ECO:0000313" key="17">
    <source>
        <dbReference type="Proteomes" id="UP000294593"/>
    </source>
</evidence>
<dbReference type="PROSITE" id="PS51192">
    <property type="entry name" value="HELICASE_ATP_BIND_1"/>
    <property type="match status" value="1"/>
</dbReference>
<protein>
    <recommendedName>
        <fullName evidence="12 13">Transcription-repair-coupling factor</fullName>
        <shortName evidence="13">TRCF</shortName>
        <ecNumber evidence="13">3.6.4.-</ecNumber>
    </recommendedName>
</protein>
<evidence type="ECO:0000256" key="11">
    <source>
        <dbReference type="ARBA" id="ARBA00061399"/>
    </source>
</evidence>
<dbReference type="GO" id="GO:0003684">
    <property type="term" value="F:damaged DNA binding"/>
    <property type="evidence" value="ECO:0007669"/>
    <property type="project" value="InterPro"/>
</dbReference>
<dbReference type="CDD" id="cd17991">
    <property type="entry name" value="DEXHc_TRCF"/>
    <property type="match status" value="1"/>
</dbReference>
<dbReference type="SMART" id="SM00490">
    <property type="entry name" value="HELICc"/>
    <property type="match status" value="1"/>
</dbReference>
<dbReference type="PANTHER" id="PTHR47964">
    <property type="entry name" value="ATP-DEPENDENT DNA HELICASE HOMOLOG RECG, CHLOROPLASTIC"/>
    <property type="match status" value="1"/>
</dbReference>
<organism evidence="16 17">
    <name type="scientific">Aquabacterium commune</name>
    <dbReference type="NCBI Taxonomy" id="70586"/>
    <lineage>
        <taxon>Bacteria</taxon>
        <taxon>Pseudomonadati</taxon>
        <taxon>Pseudomonadota</taxon>
        <taxon>Betaproteobacteria</taxon>
        <taxon>Burkholderiales</taxon>
        <taxon>Aquabacterium</taxon>
    </lineage>
</organism>
<dbReference type="SUPFAM" id="SSF52540">
    <property type="entry name" value="P-loop containing nucleoside triphosphate hydrolases"/>
    <property type="match status" value="4"/>
</dbReference>
<dbReference type="GO" id="GO:0003678">
    <property type="term" value="F:DNA helicase activity"/>
    <property type="evidence" value="ECO:0007669"/>
    <property type="project" value="TreeGrafter"/>
</dbReference>
<comment type="subcellular location">
    <subcellularLocation>
        <location evidence="1 13">Cytoplasm</location>
    </subcellularLocation>
</comment>
<dbReference type="NCBIfam" id="TIGR00580">
    <property type="entry name" value="mfd"/>
    <property type="match status" value="1"/>
</dbReference>
<comment type="similarity">
    <text evidence="10 13">In the N-terminal section; belongs to the UvrB family.</text>
</comment>
<keyword evidence="2 13" id="KW-0963">Cytoplasm</keyword>
<comment type="similarity">
    <text evidence="11 13">In the C-terminal section; belongs to the helicase family. RecG subfamily.</text>
</comment>
<keyword evidence="3 13" id="KW-0547">Nucleotide-binding</keyword>
<dbReference type="FunFam" id="3.40.50.300:FF:000300">
    <property type="entry name" value="Transcription-repair-coupling factor"/>
    <property type="match status" value="1"/>
</dbReference>
<evidence type="ECO:0000256" key="7">
    <source>
        <dbReference type="ARBA" id="ARBA00022840"/>
    </source>
</evidence>
<dbReference type="InterPro" id="IPR047112">
    <property type="entry name" value="RecG/Mfd"/>
</dbReference>
<dbReference type="GO" id="GO:0006355">
    <property type="term" value="P:regulation of DNA-templated transcription"/>
    <property type="evidence" value="ECO:0007669"/>
    <property type="project" value="UniProtKB-UniRule"/>
</dbReference>
<name>A0A4V3CVE1_9BURK</name>
<dbReference type="SUPFAM" id="SSF143517">
    <property type="entry name" value="TRCF domain-like"/>
    <property type="match status" value="1"/>
</dbReference>
<dbReference type="InterPro" id="IPR027417">
    <property type="entry name" value="P-loop_NTPase"/>
</dbReference>
<evidence type="ECO:0000256" key="3">
    <source>
        <dbReference type="ARBA" id="ARBA00022741"/>
    </source>
</evidence>
<evidence type="ECO:0000256" key="13">
    <source>
        <dbReference type="HAMAP-Rule" id="MF_00969"/>
    </source>
</evidence>
<dbReference type="Pfam" id="PF02559">
    <property type="entry name" value="CarD_TRCF_RID"/>
    <property type="match status" value="1"/>
</dbReference>
<dbReference type="SMART" id="SM01058">
    <property type="entry name" value="CarD_TRCF"/>
    <property type="match status" value="1"/>
</dbReference>
<keyword evidence="8 13" id="KW-0238">DNA-binding</keyword>
<dbReference type="InterPro" id="IPR001650">
    <property type="entry name" value="Helicase_C-like"/>
</dbReference>
<feature type="domain" description="Helicase ATP-binding" evidence="14">
    <location>
        <begin position="635"/>
        <end position="796"/>
    </location>
</feature>
<accession>A0A4V3CVE1</accession>
<sequence length="1170" mass="130060">MLPALPLPSIAAGKRHAVPRPTGSGDALLLARFAQARKAQGQLTALLTADPADAQRLLDEIAFFAPELRCAIFPDWETLPYDTFSPHQDLISERLATLWRMQNGVAGEADKGVDLVLLPATTALTRLAPPSFLAAYTFHFKQKQKLNEAALKSQLTLAGYNHVSQVVSPGEYAVRGGLIDLYPMGSLVPYRVDLFGDEVDSIRTFDPDSQRSLYPVPEVRLLPGREFPMDEAARGAFRNRWRERIEGDPTKSRIYKDIGTGVATAGIEYYLPLFFDETSTFFQHLGDPAQGGAAVVLHGDIDEALRRFWTETRERHRFLQHDPERPLLPPEDLFLKPEDFFALANAHAVLVVRSTEPTEPTAWARPLPNLSVERGGQDPLRKLEQHMASTEARVLVVAESAGRRESLMELLRDHKIDLPSVDSLQAFVDSGHRHAITAAPLAAGFVWQSTDAAGASHSLHIVTETELFDASPTTRRRRKKNEQTTDVDSLIKDLSELNVGDPVVHSNHGIGRYQGLINLDLGDGPSEFLHLEYADKATLYVPVSQLHLISRYTGVSADEAPLHRLGSPQWDKAKRKAAEQVRDTAAELLNLYARRAAREGHAFRFSAQDYEAFATSFGFEETPDQRAAIHAVIQDMISPRPMDRLVCGDVGFGKTEVALRAMFVAVTSGKQVALLAPTTLLAEQHYNNISDRFAQWPVKVAEMSRFRSAKEIKGAMQGLEDGTIDIVVGTHKLLSESVKFKRLGLLIIDEEHRFGVRHKEAIKAMRADIDVLTLTATPIPRTLGMAMEGLRDLSVIATAPQRRLAIKTFVRSENSSIIREAVLRELKRGGQIYFLHNEVETIENRRDKLQELLPEARIAVAHGQMPERELERVMRDFVAQRHNVLLCSTIIETGIDVPSANTIVISRADKFGLAQLHQLRGRVGRSHHQAYAYLLVPDVEGLTKQAAQRLDAIQNMEELGSGFYLAMHDLEIRGAGEVLGDNQSGNMMEVGFQLYNEMLAEAVRSLKAGKEPDLLSPLGMFGANTDINLHAPALLPDAYCGDVHVRLSLYKRLATTDSLDKIETMLEELVDRFGKLPPQAQALFDTHKLRVLAKPYGVMKIDAAPGIINVTFRPNPPIDPMRIIELVQKNKHIKLAGNDKLRIEKALSDPKDRAQYVRDLLKALGQPLNA</sequence>
<dbReference type="Gene3D" id="3.40.50.300">
    <property type="entry name" value="P-loop containing nucleotide triphosphate hydrolases"/>
    <property type="match status" value="2"/>
</dbReference>
<evidence type="ECO:0000256" key="1">
    <source>
        <dbReference type="ARBA" id="ARBA00004496"/>
    </source>
</evidence>
<evidence type="ECO:0000259" key="14">
    <source>
        <dbReference type="PROSITE" id="PS51192"/>
    </source>
</evidence>
<keyword evidence="4 13" id="KW-0227">DNA damage</keyword>
<comment type="function">
    <text evidence="13">Couples transcription and DNA repair by recognizing RNA polymerase (RNAP) stalled at DNA lesions. Mediates ATP-dependent release of RNAP and its truncated transcript from the DNA, and recruitment of nucleotide excision repair machinery to the damaged site.</text>
</comment>
<feature type="domain" description="Helicase C-terminal" evidence="15">
    <location>
        <begin position="817"/>
        <end position="971"/>
    </location>
</feature>
<dbReference type="GO" id="GO:0005524">
    <property type="term" value="F:ATP binding"/>
    <property type="evidence" value="ECO:0007669"/>
    <property type="project" value="UniProtKB-UniRule"/>
</dbReference>
<dbReference type="InterPro" id="IPR014001">
    <property type="entry name" value="Helicase_ATP-bd"/>
</dbReference>
<dbReference type="PROSITE" id="PS51194">
    <property type="entry name" value="HELICASE_CTER"/>
    <property type="match status" value="1"/>
</dbReference>
<evidence type="ECO:0000259" key="15">
    <source>
        <dbReference type="PROSITE" id="PS51194"/>
    </source>
</evidence>
<dbReference type="Gene3D" id="3.40.50.11140">
    <property type="match status" value="1"/>
</dbReference>
<dbReference type="SUPFAM" id="SSF141259">
    <property type="entry name" value="CarD-like"/>
    <property type="match status" value="1"/>
</dbReference>
<evidence type="ECO:0000313" key="16">
    <source>
        <dbReference type="EMBL" id="TDP82118.1"/>
    </source>
</evidence>
<dbReference type="AlphaFoldDB" id="A0A4V3CVE1"/>
<dbReference type="InterPro" id="IPR004576">
    <property type="entry name" value="Mfd"/>
</dbReference>
<dbReference type="FunFam" id="3.40.50.300:FF:000546">
    <property type="entry name" value="Transcription-repair-coupling factor"/>
    <property type="match status" value="1"/>
</dbReference>
<dbReference type="InterPro" id="IPR041471">
    <property type="entry name" value="UvrB_inter"/>
</dbReference>
<evidence type="ECO:0000256" key="5">
    <source>
        <dbReference type="ARBA" id="ARBA00022801"/>
    </source>
</evidence>
<evidence type="ECO:0000256" key="12">
    <source>
        <dbReference type="ARBA" id="ARBA00070128"/>
    </source>
</evidence>
<dbReference type="Pfam" id="PF17757">
    <property type="entry name" value="UvrB_inter"/>
    <property type="match status" value="1"/>
</dbReference>
<dbReference type="RefSeq" id="WP_166643552.1">
    <property type="nucleotide sequence ID" value="NZ_SNXW01000006.1"/>
</dbReference>
<evidence type="ECO:0000256" key="9">
    <source>
        <dbReference type="ARBA" id="ARBA00023204"/>
    </source>
</evidence>
<dbReference type="GO" id="GO:0000716">
    <property type="term" value="P:transcription-coupled nucleotide-excision repair, DNA damage recognition"/>
    <property type="evidence" value="ECO:0007669"/>
    <property type="project" value="UniProtKB-UniRule"/>
</dbReference>
<dbReference type="InterPro" id="IPR048635">
    <property type="entry name" value="MFD_D3"/>
</dbReference>
<keyword evidence="5 13" id="KW-0378">Hydrolase</keyword>
<dbReference type="Proteomes" id="UP000294593">
    <property type="component" value="Unassembled WGS sequence"/>
</dbReference>
<dbReference type="InterPro" id="IPR011545">
    <property type="entry name" value="DEAD/DEAH_box_helicase_dom"/>
</dbReference>
<dbReference type="SMART" id="SM00487">
    <property type="entry name" value="DEXDc"/>
    <property type="match status" value="1"/>
</dbReference>
<evidence type="ECO:0000256" key="10">
    <source>
        <dbReference type="ARBA" id="ARBA00061104"/>
    </source>
</evidence>
<dbReference type="Pfam" id="PF21132">
    <property type="entry name" value="MFD_D3"/>
    <property type="match status" value="1"/>
</dbReference>
<dbReference type="Gene3D" id="2.40.10.170">
    <property type="match status" value="1"/>
</dbReference>
<dbReference type="Pfam" id="PF00271">
    <property type="entry name" value="Helicase_C"/>
    <property type="match status" value="1"/>
</dbReference>
<reference evidence="16 17" key="1">
    <citation type="submission" date="2019-03" db="EMBL/GenBank/DDBJ databases">
        <title>Genomic Encyclopedia of Type Strains, Phase IV (KMG-IV): sequencing the most valuable type-strain genomes for metagenomic binning, comparative biology and taxonomic classification.</title>
        <authorList>
            <person name="Goeker M."/>
        </authorList>
    </citation>
    <scope>NUCLEOTIDE SEQUENCE [LARGE SCALE GENOMIC DNA]</scope>
    <source>
        <strain evidence="16 17">DSM 11901</strain>
    </source>
</reference>
<dbReference type="GO" id="GO:0016787">
    <property type="term" value="F:hydrolase activity"/>
    <property type="evidence" value="ECO:0007669"/>
    <property type="project" value="UniProtKB-KW"/>
</dbReference>
<dbReference type="HAMAP" id="MF_00969">
    <property type="entry name" value="TRCF"/>
    <property type="match status" value="1"/>
</dbReference>
<dbReference type="InterPro" id="IPR003711">
    <property type="entry name" value="CarD-like/TRCF_RID"/>
</dbReference>
<dbReference type="GO" id="GO:0005737">
    <property type="term" value="C:cytoplasm"/>
    <property type="evidence" value="ECO:0007669"/>
    <property type="project" value="UniProtKB-SubCell"/>
</dbReference>
<dbReference type="EC" id="3.6.4.-" evidence="13"/>
<dbReference type="PANTHER" id="PTHR47964:SF1">
    <property type="entry name" value="ATP-DEPENDENT DNA HELICASE HOMOLOG RECG, CHLOROPLASTIC"/>
    <property type="match status" value="1"/>
</dbReference>
<keyword evidence="17" id="KW-1185">Reference proteome</keyword>
<dbReference type="InterPro" id="IPR005118">
    <property type="entry name" value="TRCF_C"/>
</dbReference>
<dbReference type="InterPro" id="IPR037235">
    <property type="entry name" value="TRCF-like_C_D7"/>
</dbReference>
<keyword evidence="9 13" id="KW-0234">DNA repair</keyword>
<dbReference type="InterPro" id="IPR036101">
    <property type="entry name" value="CarD-like/TRCF_RID_sf"/>
</dbReference>
<evidence type="ECO:0000256" key="2">
    <source>
        <dbReference type="ARBA" id="ARBA00022490"/>
    </source>
</evidence>
<keyword evidence="6" id="KW-0347">Helicase</keyword>
<dbReference type="Gene3D" id="3.30.2060.10">
    <property type="entry name" value="Penicillin-binding protein 1b domain"/>
    <property type="match status" value="1"/>
</dbReference>
<dbReference type="Gene3D" id="3.90.1150.50">
    <property type="entry name" value="Transcription-repair-coupling factor, D7 domain"/>
    <property type="match status" value="1"/>
</dbReference>
<keyword evidence="7 13" id="KW-0067">ATP-binding</keyword>
<evidence type="ECO:0000256" key="6">
    <source>
        <dbReference type="ARBA" id="ARBA00022806"/>
    </source>
</evidence>
<comment type="caution">
    <text evidence="16">The sequence shown here is derived from an EMBL/GenBank/DDBJ whole genome shotgun (WGS) entry which is preliminary data.</text>
</comment>
<dbReference type="EMBL" id="SNXW01000006">
    <property type="protein sequence ID" value="TDP82118.1"/>
    <property type="molecule type" value="Genomic_DNA"/>
</dbReference>
<dbReference type="Gene3D" id="3.40.50.11180">
    <property type="match status" value="1"/>
</dbReference>
<gene>
    <name evidence="13" type="primary">mfd</name>
    <name evidence="16" type="ORF">EV672_10672</name>
</gene>